<organism evidence="2 3">
    <name type="scientific">Fimbriimonas ginsengisoli Gsoil 348</name>
    <dbReference type="NCBI Taxonomy" id="661478"/>
    <lineage>
        <taxon>Bacteria</taxon>
        <taxon>Bacillati</taxon>
        <taxon>Armatimonadota</taxon>
        <taxon>Fimbriimonadia</taxon>
        <taxon>Fimbriimonadales</taxon>
        <taxon>Fimbriimonadaceae</taxon>
        <taxon>Fimbriimonas</taxon>
    </lineage>
</organism>
<sequence>MEIFVVVVLAGVVVVLCWKIIIPGLNQIFAKPAPAPPAPVDPPVDPPVPEPPHVPPPPVFRWVPDAISRSKELRSKPGTCDEMRDCFYGAQAHWESSDEGDRDANRSLMNELLKEMELLRQAIGKACGEANMPRYF</sequence>
<evidence type="ECO:0000313" key="2">
    <source>
        <dbReference type="EMBL" id="AIE86408.1"/>
    </source>
</evidence>
<dbReference type="KEGG" id="fgi:OP10G_3040"/>
<reference evidence="2 3" key="1">
    <citation type="journal article" date="2014" name="PLoS ONE">
        <title>The first complete genome sequence of the class fimbriimonadia in the phylum armatimonadetes.</title>
        <authorList>
            <person name="Hu Z.Y."/>
            <person name="Wang Y.Z."/>
            <person name="Im W.T."/>
            <person name="Wang S.Y."/>
            <person name="Zhao G.P."/>
            <person name="Zheng H.J."/>
            <person name="Quan Z.X."/>
        </authorList>
    </citation>
    <scope>NUCLEOTIDE SEQUENCE [LARGE SCALE GENOMIC DNA]</scope>
    <source>
        <strain evidence="2">Gsoil 348</strain>
    </source>
</reference>
<dbReference type="RefSeq" id="WP_025229625.1">
    <property type="nucleotide sequence ID" value="NZ_CP007139.1"/>
</dbReference>
<name>A0A068NS81_FIMGI</name>
<evidence type="ECO:0000256" key="1">
    <source>
        <dbReference type="SAM" id="MobiDB-lite"/>
    </source>
</evidence>
<evidence type="ECO:0000313" key="3">
    <source>
        <dbReference type="Proteomes" id="UP000027982"/>
    </source>
</evidence>
<proteinExistence type="predicted"/>
<dbReference type="AlphaFoldDB" id="A0A068NS81"/>
<dbReference type="EMBL" id="CP007139">
    <property type="protein sequence ID" value="AIE86408.1"/>
    <property type="molecule type" value="Genomic_DNA"/>
</dbReference>
<feature type="region of interest" description="Disordered" evidence="1">
    <location>
        <begin position="33"/>
        <end position="60"/>
    </location>
</feature>
<accession>A0A068NS81</accession>
<protein>
    <submittedName>
        <fullName evidence="2">Uncharacterized protein</fullName>
    </submittedName>
</protein>
<dbReference type="Proteomes" id="UP000027982">
    <property type="component" value="Chromosome"/>
</dbReference>
<gene>
    <name evidence="2" type="ORF">OP10G_3040</name>
</gene>
<dbReference type="HOGENOM" id="CLU_1872370_0_0_0"/>
<feature type="compositionally biased region" description="Pro residues" evidence="1">
    <location>
        <begin position="33"/>
        <end position="59"/>
    </location>
</feature>
<keyword evidence="3" id="KW-1185">Reference proteome</keyword>